<evidence type="ECO:0000313" key="3">
    <source>
        <dbReference type="Proteomes" id="UP000266723"/>
    </source>
</evidence>
<sequence>MEKVKSLWKLSHGRSSSRPPHAKTSTSSSPPFTANTIVFLSSRRSLSRRSRLNRSPDEAARASIKFIVRARVFHAPQPEIVAVAVFHLRVGVLRRRTTARRLRTTARRLRITAAVLRRRRCAMSGSMDFGVASHTSLSDFPVAYSSLFPFSGYPGVIRDVFAANQVHAVVPRVLLREIMCCKLVGIAFGLGCSSLRCVDIGVTLGFVCQFLALLIRLVRDGATILRCHPCDGLTVTTSRSVGFPKGKSSYCRSRWKFLLHACYMSRSYWIHEHMDFWRPFRWLKMMDIRSCRIFRLLQIVRMYLWPLERPPLDT</sequence>
<organism evidence="2 3">
    <name type="scientific">Brassica cretica</name>
    <name type="common">Mustard</name>
    <dbReference type="NCBI Taxonomy" id="69181"/>
    <lineage>
        <taxon>Eukaryota</taxon>
        <taxon>Viridiplantae</taxon>
        <taxon>Streptophyta</taxon>
        <taxon>Embryophyta</taxon>
        <taxon>Tracheophyta</taxon>
        <taxon>Spermatophyta</taxon>
        <taxon>Magnoliopsida</taxon>
        <taxon>eudicotyledons</taxon>
        <taxon>Gunneridae</taxon>
        <taxon>Pentapetalae</taxon>
        <taxon>rosids</taxon>
        <taxon>malvids</taxon>
        <taxon>Brassicales</taxon>
        <taxon>Brassicaceae</taxon>
        <taxon>Brassiceae</taxon>
        <taxon>Brassica</taxon>
    </lineage>
</organism>
<protein>
    <submittedName>
        <fullName evidence="2">Uncharacterized protein</fullName>
    </submittedName>
</protein>
<accession>A0ABQ7DPR2</accession>
<reference evidence="2 3" key="1">
    <citation type="journal article" date="2020" name="BMC Genomics">
        <title>Intraspecific diversification of the crop wild relative Brassica cretica Lam. using demographic model selection.</title>
        <authorList>
            <person name="Kioukis A."/>
            <person name="Michalopoulou V.A."/>
            <person name="Briers L."/>
            <person name="Pirintsos S."/>
            <person name="Studholme D.J."/>
            <person name="Pavlidis P."/>
            <person name="Sarris P.F."/>
        </authorList>
    </citation>
    <scope>NUCLEOTIDE SEQUENCE [LARGE SCALE GENOMIC DNA]</scope>
    <source>
        <strain evidence="3">cv. PFS-1207/04</strain>
    </source>
</reference>
<feature type="region of interest" description="Disordered" evidence="1">
    <location>
        <begin position="1"/>
        <end position="30"/>
    </location>
</feature>
<evidence type="ECO:0000313" key="2">
    <source>
        <dbReference type="EMBL" id="KAF3579340.1"/>
    </source>
</evidence>
<keyword evidence="3" id="KW-1185">Reference proteome</keyword>
<dbReference type="Proteomes" id="UP000266723">
    <property type="component" value="Unassembled WGS sequence"/>
</dbReference>
<comment type="caution">
    <text evidence="2">The sequence shown here is derived from an EMBL/GenBank/DDBJ whole genome shotgun (WGS) entry which is preliminary data.</text>
</comment>
<proteinExistence type="predicted"/>
<dbReference type="EMBL" id="QGKV02000649">
    <property type="protein sequence ID" value="KAF3579340.1"/>
    <property type="molecule type" value="Genomic_DNA"/>
</dbReference>
<feature type="compositionally biased region" description="Polar residues" evidence="1">
    <location>
        <begin position="13"/>
        <end position="30"/>
    </location>
</feature>
<gene>
    <name evidence="2" type="ORF">DY000_02030837</name>
</gene>
<evidence type="ECO:0000256" key="1">
    <source>
        <dbReference type="SAM" id="MobiDB-lite"/>
    </source>
</evidence>
<name>A0ABQ7DPR2_BRACR</name>